<evidence type="ECO:0000256" key="3">
    <source>
        <dbReference type="RuleBase" id="RU000363"/>
    </source>
</evidence>
<dbReference type="Proteomes" id="UP000244928">
    <property type="component" value="Chromosome"/>
</dbReference>
<evidence type="ECO:0000313" key="6">
    <source>
        <dbReference type="Proteomes" id="UP000244928"/>
    </source>
</evidence>
<dbReference type="InterPro" id="IPR020904">
    <property type="entry name" value="Sc_DH/Rdtase_CS"/>
</dbReference>
<gene>
    <name evidence="5" type="ORF">A6035_00975</name>
</gene>
<keyword evidence="6" id="KW-1185">Reference proteome</keyword>
<organism evidence="5 6">
    <name type="scientific">Dietzia lutea</name>
    <dbReference type="NCBI Taxonomy" id="546160"/>
    <lineage>
        <taxon>Bacteria</taxon>
        <taxon>Bacillati</taxon>
        <taxon>Actinomycetota</taxon>
        <taxon>Actinomycetes</taxon>
        <taxon>Mycobacteriales</taxon>
        <taxon>Dietziaceae</taxon>
        <taxon>Dietzia</taxon>
    </lineage>
</organism>
<dbReference type="FunFam" id="3.40.50.720:FF:000084">
    <property type="entry name" value="Short-chain dehydrogenase reductase"/>
    <property type="match status" value="1"/>
</dbReference>
<dbReference type="GO" id="GO:0016616">
    <property type="term" value="F:oxidoreductase activity, acting on the CH-OH group of donors, NAD or NADP as acceptor"/>
    <property type="evidence" value="ECO:0007669"/>
    <property type="project" value="TreeGrafter"/>
</dbReference>
<sequence length="258" mass="27577">MQLKDQRIVVTGAARGIGATLMTGFARAGAKTVGLDRDGAGAEEVIAHADVDGSGSLSAITCDLTSRSEVESAFEEVANRLGGLDVLVHAAGVERRCPAESITDEAWDEVLEANLRSTMLTNQAAFPLLRDSGGGRILNFGSDSGLKPYREGAHYSASKAAVMAWTRTVAHEWGQYGITANSVLPAIRTPMYEEFRGRRSPDELATHDARMSMEIPMGGKLGDLEKDLLPVMIFFASPDAHFVTGQLIPIDGGKCQVR</sequence>
<name>A0A2S1R3V9_9ACTN</name>
<dbReference type="InterPro" id="IPR002347">
    <property type="entry name" value="SDR_fam"/>
</dbReference>
<dbReference type="Pfam" id="PF00106">
    <property type="entry name" value="adh_short"/>
    <property type="match status" value="1"/>
</dbReference>
<dbReference type="RefSeq" id="WP_108846257.1">
    <property type="nucleotide sequence ID" value="NZ_CP015449.1"/>
</dbReference>
<dbReference type="InterPro" id="IPR036291">
    <property type="entry name" value="NAD(P)-bd_dom_sf"/>
</dbReference>
<dbReference type="CDD" id="cd05233">
    <property type="entry name" value="SDR_c"/>
    <property type="match status" value="1"/>
</dbReference>
<dbReference type="EMBL" id="CP015449">
    <property type="protein sequence ID" value="AWH90988.1"/>
    <property type="molecule type" value="Genomic_DNA"/>
</dbReference>
<dbReference type="SUPFAM" id="SSF51735">
    <property type="entry name" value="NAD(P)-binding Rossmann-fold domains"/>
    <property type="match status" value="1"/>
</dbReference>
<comment type="similarity">
    <text evidence="1 3">Belongs to the short-chain dehydrogenases/reductases (SDR) family.</text>
</comment>
<dbReference type="Gene3D" id="3.40.50.720">
    <property type="entry name" value="NAD(P)-binding Rossmann-like Domain"/>
    <property type="match status" value="1"/>
</dbReference>
<dbReference type="PROSITE" id="PS00061">
    <property type="entry name" value="ADH_SHORT"/>
    <property type="match status" value="1"/>
</dbReference>
<dbReference type="GO" id="GO:0030497">
    <property type="term" value="P:fatty acid elongation"/>
    <property type="evidence" value="ECO:0007669"/>
    <property type="project" value="TreeGrafter"/>
</dbReference>
<dbReference type="PRINTS" id="PR00081">
    <property type="entry name" value="GDHRDH"/>
</dbReference>
<dbReference type="PANTHER" id="PTHR42760">
    <property type="entry name" value="SHORT-CHAIN DEHYDROGENASES/REDUCTASES FAMILY MEMBER"/>
    <property type="match status" value="1"/>
</dbReference>
<evidence type="ECO:0000256" key="1">
    <source>
        <dbReference type="ARBA" id="ARBA00006484"/>
    </source>
</evidence>
<dbReference type="PRINTS" id="PR00080">
    <property type="entry name" value="SDRFAMILY"/>
</dbReference>
<dbReference type="InterPro" id="IPR057326">
    <property type="entry name" value="KR_dom"/>
</dbReference>
<evidence type="ECO:0000256" key="2">
    <source>
        <dbReference type="ARBA" id="ARBA00023002"/>
    </source>
</evidence>
<dbReference type="KEGG" id="dlu:A6035_00975"/>
<dbReference type="PANTHER" id="PTHR42760:SF40">
    <property type="entry name" value="3-OXOACYL-[ACYL-CARRIER-PROTEIN] REDUCTASE, CHLOROPLASTIC"/>
    <property type="match status" value="1"/>
</dbReference>
<keyword evidence="2" id="KW-0560">Oxidoreductase</keyword>
<protein>
    <recommendedName>
        <fullName evidence="4">Ketoreductase domain-containing protein</fullName>
    </recommendedName>
</protein>
<evidence type="ECO:0000259" key="4">
    <source>
        <dbReference type="SMART" id="SM00822"/>
    </source>
</evidence>
<evidence type="ECO:0000313" key="5">
    <source>
        <dbReference type="EMBL" id="AWH90988.1"/>
    </source>
</evidence>
<dbReference type="OrthoDB" id="286404at2"/>
<dbReference type="SMART" id="SM00822">
    <property type="entry name" value="PKS_KR"/>
    <property type="match status" value="1"/>
</dbReference>
<accession>A0A2S1R3V9</accession>
<proteinExistence type="inferred from homology"/>
<feature type="domain" description="Ketoreductase" evidence="4">
    <location>
        <begin position="6"/>
        <end position="190"/>
    </location>
</feature>
<reference evidence="5 6" key="1">
    <citation type="submission" date="2016-04" db="EMBL/GenBank/DDBJ databases">
        <title>Complete genome sequence of Dietzia lutea YIM 80766T, a strain isolated from desert soil in Egypt.</title>
        <authorList>
            <person name="Zhao J."/>
            <person name="Hu B."/>
            <person name="Geng S."/>
            <person name="Nie Y."/>
            <person name="Tang Y."/>
        </authorList>
    </citation>
    <scope>NUCLEOTIDE SEQUENCE [LARGE SCALE GENOMIC DNA]</scope>
    <source>
        <strain evidence="5 6">YIM 80766</strain>
    </source>
</reference>
<dbReference type="AlphaFoldDB" id="A0A2S1R3V9"/>